<evidence type="ECO:0000256" key="5">
    <source>
        <dbReference type="ARBA" id="ARBA00022729"/>
    </source>
</evidence>
<evidence type="ECO:0000259" key="11">
    <source>
        <dbReference type="PROSITE" id="PS51969"/>
    </source>
</evidence>
<keyword evidence="6" id="KW-0391">Immunity</keyword>
<dbReference type="InterPro" id="IPR013320">
    <property type="entry name" value="ConA-like_dom_sf"/>
</dbReference>
<dbReference type="GO" id="GO:0030246">
    <property type="term" value="F:carbohydrate binding"/>
    <property type="evidence" value="ECO:0007669"/>
    <property type="project" value="InterPro"/>
</dbReference>
<organism evidence="12 13">
    <name type="scientific">Drosophila kikkawai</name>
    <name type="common">Fruit fly</name>
    <dbReference type="NCBI Taxonomy" id="30033"/>
    <lineage>
        <taxon>Eukaryota</taxon>
        <taxon>Metazoa</taxon>
        <taxon>Ecdysozoa</taxon>
        <taxon>Arthropoda</taxon>
        <taxon>Hexapoda</taxon>
        <taxon>Insecta</taxon>
        <taxon>Pterygota</taxon>
        <taxon>Neoptera</taxon>
        <taxon>Endopterygota</taxon>
        <taxon>Diptera</taxon>
        <taxon>Brachycera</taxon>
        <taxon>Muscomorpha</taxon>
        <taxon>Ephydroidea</taxon>
        <taxon>Drosophilidae</taxon>
        <taxon>Drosophila</taxon>
        <taxon>Sophophora</taxon>
    </lineage>
</organism>
<dbReference type="InterPro" id="IPR000757">
    <property type="entry name" value="Beta-glucanase-like"/>
</dbReference>
<dbReference type="PANTHER" id="PTHR10963:SF60">
    <property type="entry name" value="GRAM-NEGATIVE BACTERIA-BINDING PROTEIN 1-RELATED"/>
    <property type="match status" value="1"/>
</dbReference>
<comment type="similarity">
    <text evidence="2">Belongs to the insect beta-1,3-glucan binding protein family.</text>
</comment>
<dbReference type="SUPFAM" id="SSF49899">
    <property type="entry name" value="Concanavalin A-like lectins/glucanases"/>
    <property type="match status" value="1"/>
</dbReference>
<evidence type="ECO:0000256" key="8">
    <source>
        <dbReference type="SAM" id="MobiDB-lite"/>
    </source>
</evidence>
<dbReference type="PANTHER" id="PTHR10963">
    <property type="entry name" value="GLYCOSYL HYDROLASE-RELATED"/>
    <property type="match status" value="1"/>
</dbReference>
<feature type="domain" description="GH16" evidence="10">
    <location>
        <begin position="187"/>
        <end position="502"/>
    </location>
</feature>
<dbReference type="InterPro" id="IPR031756">
    <property type="entry name" value="BGBP_N"/>
</dbReference>
<evidence type="ECO:0000256" key="3">
    <source>
        <dbReference type="ARBA" id="ARBA00022525"/>
    </source>
</evidence>
<proteinExistence type="inferred from homology"/>
<evidence type="ECO:0000256" key="6">
    <source>
        <dbReference type="ARBA" id="ARBA00022859"/>
    </source>
</evidence>
<dbReference type="GO" id="GO:0045088">
    <property type="term" value="P:regulation of innate immune response"/>
    <property type="evidence" value="ECO:0007669"/>
    <property type="project" value="UniProtKB-ARBA"/>
</dbReference>
<dbReference type="OrthoDB" id="4781at2759"/>
<dbReference type="GO" id="GO:0005975">
    <property type="term" value="P:carbohydrate metabolic process"/>
    <property type="evidence" value="ECO:0007669"/>
    <property type="project" value="InterPro"/>
</dbReference>
<dbReference type="InterPro" id="IPR043030">
    <property type="entry name" value="BGBP_N_sf"/>
</dbReference>
<evidence type="ECO:0000256" key="2">
    <source>
        <dbReference type="ARBA" id="ARBA00008781"/>
    </source>
</evidence>
<dbReference type="CDD" id="cd02179">
    <property type="entry name" value="GH16_beta_GRP"/>
    <property type="match status" value="1"/>
</dbReference>
<evidence type="ECO:0000256" key="7">
    <source>
        <dbReference type="ARBA" id="ARBA00023180"/>
    </source>
</evidence>
<sequence>MTDASRYGDVGSCSLQLLPLIFLLLGTVQGYEVPKAHIEVFYPKGFEVSIPHEEGITLFAFHGKLNEEMEGLEAGTWARDIVKAKNGRWTFRDRNAVLKPGDILYYWTYVIYNGLGYREDDGSYVVNSFSDHNTSRPPVPPVRVDPTTSWASPDDPGLDIRMGGCQSPKTEVNGAPTRCVGQLVFVDEFNGTKLDPNKWQAERRFSGEPDFEFNAYVDDAPETLCLKNSQAILATTTMRKLYKKGPEGKLDLSENNHVCTGAANTHDCVRDGRTRRDGLPPVVTAQFTSKQSFSFKYGRVEVRAKMPRADWVTPQIWLQPKHHVYGTSDYKSGQIRIAYTRPANRMLDLYAAAVLYANEPLRSAKSCLKAGTGDTSEDWSDSFHIYTLEWTPSQLRWLVDGKEWCVQGSDKGAFSETSAGGQRLVNAQKLEEGTGLAPFDQEFYLTFGLSVGGFNEYQHVVKEWNEQSPQAQKDFWNSIKRHRDHWMAEGQMVIDYVKVYTL</sequence>
<dbReference type="Gene3D" id="2.60.120.200">
    <property type="match status" value="1"/>
</dbReference>
<evidence type="ECO:0000256" key="1">
    <source>
        <dbReference type="ARBA" id="ARBA00004613"/>
    </source>
</evidence>
<keyword evidence="3" id="KW-0964">Secreted</keyword>
<dbReference type="GO" id="GO:0045087">
    <property type="term" value="P:innate immune response"/>
    <property type="evidence" value="ECO:0007669"/>
    <property type="project" value="UniProtKB-KW"/>
</dbReference>
<keyword evidence="7" id="KW-0325">Glycoprotein</keyword>
<dbReference type="PROSITE" id="PS51969">
    <property type="entry name" value="CBM39"/>
    <property type="match status" value="1"/>
</dbReference>
<dbReference type="Gene3D" id="2.60.40.2140">
    <property type="entry name" value="Beta-1,3-glucan-recognition protein, N-terminal domain"/>
    <property type="match status" value="1"/>
</dbReference>
<dbReference type="InterPro" id="IPR050546">
    <property type="entry name" value="Glycosyl_Hydrlase_16"/>
</dbReference>
<keyword evidence="5 9" id="KW-0732">Signal</keyword>
<evidence type="ECO:0000256" key="4">
    <source>
        <dbReference type="ARBA" id="ARBA00022588"/>
    </source>
</evidence>
<evidence type="ECO:0000313" key="12">
    <source>
        <dbReference type="Proteomes" id="UP001652661"/>
    </source>
</evidence>
<dbReference type="FunFam" id="2.60.40.2140:FF:000001">
    <property type="entry name" value="Beta-1,3-glucan-binding protein"/>
    <property type="match status" value="1"/>
</dbReference>
<evidence type="ECO:0000256" key="9">
    <source>
        <dbReference type="SAM" id="SignalP"/>
    </source>
</evidence>
<dbReference type="GO" id="GO:0005576">
    <property type="term" value="C:extracellular region"/>
    <property type="evidence" value="ECO:0007669"/>
    <property type="project" value="UniProtKB-SubCell"/>
</dbReference>
<feature type="signal peptide" evidence="9">
    <location>
        <begin position="1"/>
        <end position="30"/>
    </location>
</feature>
<keyword evidence="4" id="KW-0399">Innate immunity</keyword>
<evidence type="ECO:0000259" key="10">
    <source>
        <dbReference type="PROSITE" id="PS51762"/>
    </source>
</evidence>
<dbReference type="AlphaFoldDB" id="A0A6P4IZ58"/>
<protein>
    <submittedName>
        <fullName evidence="13">Gram-negative bacteria-binding protein 3</fullName>
    </submittedName>
</protein>
<evidence type="ECO:0000313" key="13">
    <source>
        <dbReference type="RefSeq" id="XP_017028529.1"/>
    </source>
</evidence>
<dbReference type="InterPro" id="IPR035806">
    <property type="entry name" value="GH16_GRP_C"/>
</dbReference>
<reference evidence="13" key="1">
    <citation type="submission" date="2025-08" db="UniProtKB">
        <authorList>
            <consortium name="RefSeq"/>
        </authorList>
    </citation>
    <scope>IDENTIFICATION</scope>
    <source>
        <strain evidence="13">14028-0561.14</strain>
        <tissue evidence="13">Whole fly</tissue>
    </source>
</reference>
<dbReference type="OMA" id="WSDSFHN"/>
<feature type="domain" description="CBM39" evidence="11">
    <location>
        <begin position="31"/>
        <end position="131"/>
    </location>
</feature>
<dbReference type="GO" id="GO:0004553">
    <property type="term" value="F:hydrolase activity, hydrolyzing O-glycosyl compounds"/>
    <property type="evidence" value="ECO:0007669"/>
    <property type="project" value="InterPro"/>
</dbReference>
<name>A0A6P4IZ58_DROKI</name>
<keyword evidence="12" id="KW-1185">Reference proteome</keyword>
<dbReference type="Proteomes" id="UP001652661">
    <property type="component" value="Chromosome 3L"/>
</dbReference>
<feature type="region of interest" description="Disordered" evidence="8">
    <location>
        <begin position="131"/>
        <end position="156"/>
    </location>
</feature>
<dbReference type="Pfam" id="PF15886">
    <property type="entry name" value="CBM39"/>
    <property type="match status" value="1"/>
</dbReference>
<dbReference type="Pfam" id="PF00722">
    <property type="entry name" value="Glyco_hydro_16"/>
    <property type="match status" value="1"/>
</dbReference>
<dbReference type="RefSeq" id="XP_017028529.1">
    <property type="nucleotide sequence ID" value="XM_017173040.3"/>
</dbReference>
<comment type="subcellular location">
    <subcellularLocation>
        <location evidence="1">Secreted</location>
    </subcellularLocation>
</comment>
<dbReference type="PROSITE" id="PS51762">
    <property type="entry name" value="GH16_2"/>
    <property type="match status" value="1"/>
</dbReference>
<gene>
    <name evidence="13" type="primary">GNBP3</name>
</gene>
<feature type="chain" id="PRO_5028318581" evidence="9">
    <location>
        <begin position="31"/>
        <end position="502"/>
    </location>
</feature>
<accession>A0A6P4IZ58</accession>